<feature type="compositionally biased region" description="Low complexity" evidence="4">
    <location>
        <begin position="224"/>
        <end position="233"/>
    </location>
</feature>
<feature type="compositionally biased region" description="Low complexity" evidence="4">
    <location>
        <begin position="40"/>
        <end position="53"/>
    </location>
</feature>
<organism evidence="7 8">
    <name type="scientific">Planotetraspora mira</name>
    <dbReference type="NCBI Taxonomy" id="58121"/>
    <lineage>
        <taxon>Bacteria</taxon>
        <taxon>Bacillati</taxon>
        <taxon>Actinomycetota</taxon>
        <taxon>Actinomycetes</taxon>
        <taxon>Streptosporangiales</taxon>
        <taxon>Streptosporangiaceae</taxon>
        <taxon>Planotetraspora</taxon>
    </lineage>
</organism>
<evidence type="ECO:0000256" key="3">
    <source>
        <dbReference type="ARBA" id="ARBA00023136"/>
    </source>
</evidence>
<sequence>MKDGGRSPGPGRGGPSGRGGPGGGGPSGRGGQGPGGGRKAPGSPARPSDGPSGRPRPDLPGRPGRSQRLGPPDEPAEERGTRRGGGPPGADDPAPPSRPGRSSSGQSAKPGGSGKGTAAGNPASNAKTGGKPAANGKGTGTGKPPAGGKSGPSGRSGQPGRTGQSGGAGQQGQSARSSQSGGAGQPGAQSGRSGQSSRAGQPGAQHGQAGRAGQAPTRGAQTTRPGQAPRPGQTGPGRTGQSTQPGRAGLAGQAASTRAQGSGEGRPPRPPRPPAPPPRPPAVLRLGNPGRRLNAALVVMAFVLSLFAGRLIQLQGLDSKVLQAKAALQRVQPETLPARRGSITDVSGKQLAVTDDAREIYVDPADVTPAARDQIATTLALELNLRKEDIAAKLAKTTQRYIVVARNIDPPRANKIMSYQFKGVGTKATYRRSYPGDTLAGGLIGFVGFDGHGLSGIEQTYDKVLAGQDGKQSVEIGGDGQRIPMTRTSRQAPVPGRDVRLTIDRDIQYAAQEAIAKQVRASNARSGSVIVMDIKTGQIVAMANAPEVDLNDWQSAPETDWGNRAVSEVFEPGSTNKVITAAGAIESGAVTPETVFRVPDHITCADREISDAHPHVPEPLTFTGIIAESSNVGTIMAARQITDQRLYNMFRSFGFGAKSGAGVPGEEEGLLPAYQDWSGSQRCTIAYGQGISVTALQMASVYQTIANGGVRITPSIIAGTTDEHGRFVAAAAPKQTRVVSQTTADGIAGMLEAAVGHDGTGTAASIDGYRVAGKTGTAMRYDEKCKGYCGYTATFVGFTPADAPRLVALAVIQDPKNGHYGGEVAAPVFKDVMTFALKSRKIPPTGTKAPHVVLRAGG</sequence>
<dbReference type="InterPro" id="IPR001460">
    <property type="entry name" value="PCN-bd_Tpept"/>
</dbReference>
<dbReference type="InterPro" id="IPR005311">
    <property type="entry name" value="PBP_dimer"/>
</dbReference>
<feature type="domain" description="Penicillin-binding protein dimerisation" evidence="6">
    <location>
        <begin position="336"/>
        <end position="483"/>
    </location>
</feature>
<dbReference type="Pfam" id="PF00905">
    <property type="entry name" value="Transpeptidase"/>
    <property type="match status" value="1"/>
</dbReference>
<dbReference type="Gene3D" id="3.90.1310.10">
    <property type="entry name" value="Penicillin-binding protein 2a (Domain 2)"/>
    <property type="match status" value="1"/>
</dbReference>
<dbReference type="GO" id="GO:0071555">
    <property type="term" value="P:cell wall organization"/>
    <property type="evidence" value="ECO:0007669"/>
    <property type="project" value="TreeGrafter"/>
</dbReference>
<dbReference type="InterPro" id="IPR012338">
    <property type="entry name" value="Beta-lactam/transpept-like"/>
</dbReference>
<feature type="compositionally biased region" description="Gly residues" evidence="4">
    <location>
        <begin position="1"/>
        <end position="39"/>
    </location>
</feature>
<evidence type="ECO:0000256" key="1">
    <source>
        <dbReference type="ARBA" id="ARBA00004370"/>
    </source>
</evidence>
<dbReference type="RefSeq" id="WP_275409534.1">
    <property type="nucleotide sequence ID" value="NZ_BOOO01000001.1"/>
</dbReference>
<feature type="compositionally biased region" description="Low complexity" evidence="4">
    <location>
        <begin position="126"/>
        <end position="162"/>
    </location>
</feature>
<dbReference type="InterPro" id="IPR050515">
    <property type="entry name" value="Beta-lactam/transpept"/>
</dbReference>
<accession>A0A8J3TIC5</accession>
<evidence type="ECO:0000259" key="6">
    <source>
        <dbReference type="Pfam" id="PF03717"/>
    </source>
</evidence>
<gene>
    <name evidence="7" type="ORF">Pmi06nite_01660</name>
</gene>
<feature type="compositionally biased region" description="Low complexity" evidence="4">
    <location>
        <begin position="171"/>
        <end position="216"/>
    </location>
</feature>
<feature type="region of interest" description="Disordered" evidence="4">
    <location>
        <begin position="1"/>
        <end position="287"/>
    </location>
</feature>
<evidence type="ECO:0000313" key="8">
    <source>
        <dbReference type="Proteomes" id="UP000650628"/>
    </source>
</evidence>
<dbReference type="SUPFAM" id="SSF56519">
    <property type="entry name" value="Penicillin binding protein dimerisation domain"/>
    <property type="match status" value="1"/>
</dbReference>
<evidence type="ECO:0000256" key="4">
    <source>
        <dbReference type="SAM" id="MobiDB-lite"/>
    </source>
</evidence>
<keyword evidence="8" id="KW-1185">Reference proteome</keyword>
<feature type="domain" description="Penicillin-binding protein transpeptidase" evidence="5">
    <location>
        <begin position="527"/>
        <end position="833"/>
    </location>
</feature>
<evidence type="ECO:0000256" key="2">
    <source>
        <dbReference type="ARBA" id="ARBA00007171"/>
    </source>
</evidence>
<comment type="caution">
    <text evidence="7">The sequence shown here is derived from an EMBL/GenBank/DDBJ whole genome shotgun (WGS) entry which is preliminary data.</text>
</comment>
<dbReference type="InterPro" id="IPR036138">
    <property type="entry name" value="PBP_dimer_sf"/>
</dbReference>
<dbReference type="AlphaFoldDB" id="A0A8J3TIC5"/>
<reference evidence="7 8" key="1">
    <citation type="submission" date="2021-01" db="EMBL/GenBank/DDBJ databases">
        <title>Whole genome shotgun sequence of Planotetraspora mira NBRC 15435.</title>
        <authorList>
            <person name="Komaki H."/>
            <person name="Tamura T."/>
        </authorList>
    </citation>
    <scope>NUCLEOTIDE SEQUENCE [LARGE SCALE GENOMIC DNA]</scope>
    <source>
        <strain evidence="7 8">NBRC 15435</strain>
    </source>
</reference>
<feature type="compositionally biased region" description="Pro residues" evidence="4">
    <location>
        <begin position="268"/>
        <end position="281"/>
    </location>
</feature>
<dbReference type="GO" id="GO:0005886">
    <property type="term" value="C:plasma membrane"/>
    <property type="evidence" value="ECO:0007669"/>
    <property type="project" value="TreeGrafter"/>
</dbReference>
<dbReference type="SUPFAM" id="SSF56601">
    <property type="entry name" value="beta-lactamase/transpeptidase-like"/>
    <property type="match status" value="1"/>
</dbReference>
<dbReference type="Proteomes" id="UP000650628">
    <property type="component" value="Unassembled WGS sequence"/>
</dbReference>
<comment type="subcellular location">
    <subcellularLocation>
        <location evidence="1">Membrane</location>
    </subcellularLocation>
</comment>
<name>A0A8J3TIC5_9ACTN</name>
<proteinExistence type="inferred from homology"/>
<dbReference type="Gene3D" id="3.30.450.330">
    <property type="match status" value="1"/>
</dbReference>
<protein>
    <recommendedName>
        <fullName evidence="9">Penicillin-binding protein 2</fullName>
    </recommendedName>
</protein>
<dbReference type="Gene3D" id="3.40.710.10">
    <property type="entry name" value="DD-peptidase/beta-lactamase superfamily"/>
    <property type="match status" value="1"/>
</dbReference>
<dbReference type="GO" id="GO:0008658">
    <property type="term" value="F:penicillin binding"/>
    <property type="evidence" value="ECO:0007669"/>
    <property type="project" value="InterPro"/>
</dbReference>
<dbReference type="Pfam" id="PF03717">
    <property type="entry name" value="PBP_dimer"/>
    <property type="match status" value="1"/>
</dbReference>
<dbReference type="PANTHER" id="PTHR30627:SF1">
    <property type="entry name" value="PEPTIDOGLYCAN D,D-TRANSPEPTIDASE FTSI"/>
    <property type="match status" value="1"/>
</dbReference>
<keyword evidence="3" id="KW-0472">Membrane</keyword>
<evidence type="ECO:0000259" key="5">
    <source>
        <dbReference type="Pfam" id="PF00905"/>
    </source>
</evidence>
<dbReference type="PANTHER" id="PTHR30627">
    <property type="entry name" value="PEPTIDOGLYCAN D,D-TRANSPEPTIDASE"/>
    <property type="match status" value="1"/>
</dbReference>
<evidence type="ECO:0008006" key="9">
    <source>
        <dbReference type="Google" id="ProtNLM"/>
    </source>
</evidence>
<comment type="similarity">
    <text evidence="2">Belongs to the transpeptidase family.</text>
</comment>
<dbReference type="EMBL" id="BOOO01000001">
    <property type="protein sequence ID" value="GII26724.1"/>
    <property type="molecule type" value="Genomic_DNA"/>
</dbReference>
<evidence type="ECO:0000313" key="7">
    <source>
        <dbReference type="EMBL" id="GII26724.1"/>
    </source>
</evidence>